<evidence type="ECO:0000256" key="1">
    <source>
        <dbReference type="SAM" id="MobiDB-lite"/>
    </source>
</evidence>
<evidence type="ECO:0000313" key="3">
    <source>
        <dbReference type="Proteomes" id="UP000266841"/>
    </source>
</evidence>
<sequence length="577" mass="64691">MVEWLDEQACPDPAGSSATSDSRAAEMNSQWLLISSFCCDEMVRHLQPPRLRSSSPLSLQRCPFFLCLRLRKRCDASTWASKPNTFKIGRKFSTYFVPLVTPKEEPGLNLLETASAGETEARSKYTRPSSSRACLREEKIRRVESVPPAPTPKAQSASEWQVNDAATGRGEMLHRASSRVDHFLATMTTPATNERDGARDETASSEMGRRPHNHVSQVKASKFIHRTRHIAGASCHRQQPPSPSAEVTAKLVGPPPCMDGAIVASNIAATTAERRPESSEQKNCKALVAQREELSALPHVDCQDMRQEETKTESNAANNYQFEFAPSRIPRRPVVLTCFDQSVDLSDDDTSDCRSCFSDESPTSVSVDISNHAAAKKKRQTPKRYTFIRVEHNLQNVKGIIQQPERMKRKKKLSWHDDAENRDKPFILKSDVSFDDSTRYRWTCPPTCGRCTANEQPRRIWNSSLDSFDTLSVDSDWDAVLAQLVYRKNKYQETFQGYVSRARENIGRSISTAAGMQRGEASESEHEFSYLSFSDVTDATPSSTGDGNKGYPQPQSEEEKMSSLLDFSVRDLLAPFQ</sequence>
<reference evidence="2 3" key="1">
    <citation type="journal article" date="2012" name="Genome Biol.">
        <title>Genome and low-iron response of an oceanic diatom adapted to chronic iron limitation.</title>
        <authorList>
            <person name="Lommer M."/>
            <person name="Specht M."/>
            <person name="Roy A.S."/>
            <person name="Kraemer L."/>
            <person name="Andreson R."/>
            <person name="Gutowska M.A."/>
            <person name="Wolf J."/>
            <person name="Bergner S.V."/>
            <person name="Schilhabel M.B."/>
            <person name="Klostermeier U.C."/>
            <person name="Beiko R.G."/>
            <person name="Rosenstiel P."/>
            <person name="Hippler M."/>
            <person name="Laroche J."/>
        </authorList>
    </citation>
    <scope>NUCLEOTIDE SEQUENCE [LARGE SCALE GENOMIC DNA]</scope>
    <source>
        <strain evidence="2 3">CCMP1005</strain>
    </source>
</reference>
<accession>K0REI0</accession>
<comment type="caution">
    <text evidence="2">The sequence shown here is derived from an EMBL/GenBank/DDBJ whole genome shotgun (WGS) entry which is preliminary data.</text>
</comment>
<protein>
    <submittedName>
        <fullName evidence="2">Uncharacterized protein</fullName>
    </submittedName>
</protein>
<evidence type="ECO:0000313" key="2">
    <source>
        <dbReference type="EMBL" id="EJK44962.1"/>
    </source>
</evidence>
<feature type="region of interest" description="Disordered" evidence="1">
    <location>
        <begin position="1"/>
        <end position="22"/>
    </location>
</feature>
<feature type="region of interest" description="Disordered" evidence="1">
    <location>
        <begin position="191"/>
        <end position="216"/>
    </location>
</feature>
<feature type="region of interest" description="Disordered" evidence="1">
    <location>
        <begin position="537"/>
        <end position="564"/>
    </location>
</feature>
<dbReference type="AlphaFoldDB" id="K0REI0"/>
<keyword evidence="3" id="KW-1185">Reference proteome</keyword>
<organism evidence="2 3">
    <name type="scientific">Thalassiosira oceanica</name>
    <name type="common">Marine diatom</name>
    <dbReference type="NCBI Taxonomy" id="159749"/>
    <lineage>
        <taxon>Eukaryota</taxon>
        <taxon>Sar</taxon>
        <taxon>Stramenopiles</taxon>
        <taxon>Ochrophyta</taxon>
        <taxon>Bacillariophyta</taxon>
        <taxon>Coscinodiscophyceae</taxon>
        <taxon>Thalassiosirophycidae</taxon>
        <taxon>Thalassiosirales</taxon>
        <taxon>Thalassiosiraceae</taxon>
        <taxon>Thalassiosira</taxon>
    </lineage>
</organism>
<gene>
    <name evidence="2" type="ORF">THAOC_36457</name>
</gene>
<name>K0REI0_THAOC</name>
<dbReference type="Proteomes" id="UP000266841">
    <property type="component" value="Unassembled WGS sequence"/>
</dbReference>
<dbReference type="EMBL" id="AGNL01049001">
    <property type="protein sequence ID" value="EJK44962.1"/>
    <property type="molecule type" value="Genomic_DNA"/>
</dbReference>
<feature type="compositionally biased region" description="Polar residues" evidence="1">
    <location>
        <begin position="537"/>
        <end position="546"/>
    </location>
</feature>
<feature type="compositionally biased region" description="Basic and acidic residues" evidence="1">
    <location>
        <begin position="193"/>
        <end position="202"/>
    </location>
</feature>
<proteinExistence type="predicted"/>